<accession>A0A2R8C311</accession>
<dbReference type="AlphaFoldDB" id="A0A2R8C311"/>
<dbReference type="OrthoDB" id="118609at2"/>
<evidence type="ECO:0008006" key="3">
    <source>
        <dbReference type="Google" id="ProtNLM"/>
    </source>
</evidence>
<keyword evidence="2" id="KW-1185">Reference proteome</keyword>
<dbReference type="EMBL" id="ONZG01000001">
    <property type="protein sequence ID" value="SPJ26819.1"/>
    <property type="molecule type" value="Genomic_DNA"/>
</dbReference>
<protein>
    <recommendedName>
        <fullName evidence="3">DUF1203 domain-containing protein</fullName>
    </recommendedName>
</protein>
<dbReference type="Proteomes" id="UP000244898">
    <property type="component" value="Unassembled WGS sequence"/>
</dbReference>
<dbReference type="Pfam" id="PF06718">
    <property type="entry name" value="DUF1203"/>
    <property type="match status" value="1"/>
</dbReference>
<dbReference type="InterPro" id="IPR009593">
    <property type="entry name" value="DUF1203"/>
</dbReference>
<sequence>MFTIEALPTTEVRAYQAGAPDAYGNPPERTISTGAGNPCRHCLCNIPEGAPILILAHLPFDGTHPYAETGPIFLCADACERHTGDEMPEVLITSPDYLIKGYGADDRIVYGTGAVEPPPQIKEAVERIFARSDVAYIHVRSSRNNCYQARIDRR</sequence>
<organism evidence="1 2">
    <name type="scientific">Falsiruegeria mediterranea M17</name>
    <dbReference type="NCBI Taxonomy" id="1200281"/>
    <lineage>
        <taxon>Bacteria</taxon>
        <taxon>Pseudomonadati</taxon>
        <taxon>Pseudomonadota</taxon>
        <taxon>Alphaproteobacteria</taxon>
        <taxon>Rhodobacterales</taxon>
        <taxon>Roseobacteraceae</taxon>
        <taxon>Falsiruegeria</taxon>
    </lineage>
</organism>
<evidence type="ECO:0000313" key="2">
    <source>
        <dbReference type="Proteomes" id="UP000244898"/>
    </source>
</evidence>
<name>A0A2R8C311_9RHOB</name>
<gene>
    <name evidence="1" type="ORF">TRM7615_00288</name>
</gene>
<evidence type="ECO:0000313" key="1">
    <source>
        <dbReference type="EMBL" id="SPJ26819.1"/>
    </source>
</evidence>
<dbReference type="PIRSF" id="PIRSF034110">
    <property type="entry name" value="DUF1203"/>
    <property type="match status" value="1"/>
</dbReference>
<dbReference type="RefSeq" id="WP_108785130.1">
    <property type="nucleotide sequence ID" value="NZ_ONZG01000001.1"/>
</dbReference>
<proteinExistence type="predicted"/>
<reference evidence="2" key="1">
    <citation type="submission" date="2018-03" db="EMBL/GenBank/DDBJ databases">
        <authorList>
            <person name="Rodrigo-Torres L."/>
            <person name="Arahal R. D."/>
            <person name="Lucena T."/>
        </authorList>
    </citation>
    <scope>NUCLEOTIDE SEQUENCE [LARGE SCALE GENOMIC DNA]</scope>
    <source>
        <strain evidence="2">CECT 7615</strain>
    </source>
</reference>